<evidence type="ECO:0000313" key="4">
    <source>
        <dbReference type="EMBL" id="MBB5073451.1"/>
    </source>
</evidence>
<dbReference type="GO" id="GO:0042742">
    <property type="term" value="P:defense response to bacterium"/>
    <property type="evidence" value="ECO:0007669"/>
    <property type="project" value="UniProtKB-KW"/>
</dbReference>
<keyword evidence="2" id="KW-0081">Bacteriolytic enzyme</keyword>
<dbReference type="GO" id="GO:0003796">
    <property type="term" value="F:lysozyme activity"/>
    <property type="evidence" value="ECO:0007669"/>
    <property type="project" value="InterPro"/>
</dbReference>
<sequence>MHKWTKVGGKRHKGLVNRRAAEAELWAQSTYVSPNYQTVESQGVTGICKLEALAPIIGSFSGLGELFAGNGPVQWALAGIMVLAACTAWCILLNAFRSIVYDFMDKKYFMITVTVLAAFFVALMRAFFLGKKIE</sequence>
<comment type="caution">
    <text evidence="4">The sequence shown here is derived from an EMBL/GenBank/DDBJ whole genome shotgun (WGS) entry which is preliminary data.</text>
</comment>
<dbReference type="Proteomes" id="UP000561417">
    <property type="component" value="Unassembled WGS sequence"/>
</dbReference>
<keyword evidence="3" id="KW-0472">Membrane</keyword>
<gene>
    <name evidence="4" type="ORF">HNQ69_000572</name>
</gene>
<dbReference type="InterPro" id="IPR023347">
    <property type="entry name" value="Lysozyme_dom_sf"/>
</dbReference>
<dbReference type="Gene3D" id="1.10.530.40">
    <property type="match status" value="1"/>
</dbReference>
<feature type="transmembrane region" description="Helical" evidence="3">
    <location>
        <begin position="75"/>
        <end position="96"/>
    </location>
</feature>
<dbReference type="InterPro" id="IPR023346">
    <property type="entry name" value="Lysozyme-like_dom_sf"/>
</dbReference>
<keyword evidence="5" id="KW-1185">Reference proteome</keyword>
<dbReference type="SUPFAM" id="SSF53955">
    <property type="entry name" value="Lysozyme-like"/>
    <property type="match status" value="1"/>
</dbReference>
<keyword evidence="3" id="KW-1133">Transmembrane helix</keyword>
<dbReference type="AlphaFoldDB" id="A0A840NQU4"/>
<evidence type="ECO:0000313" key="5">
    <source>
        <dbReference type="Proteomes" id="UP000561417"/>
    </source>
</evidence>
<evidence type="ECO:0000256" key="3">
    <source>
        <dbReference type="SAM" id="Phobius"/>
    </source>
</evidence>
<feature type="transmembrane region" description="Helical" evidence="3">
    <location>
        <begin position="108"/>
        <end position="128"/>
    </location>
</feature>
<organism evidence="4 5">
    <name type="scientific">Bartonella callosciuri</name>
    <dbReference type="NCBI Taxonomy" id="686223"/>
    <lineage>
        <taxon>Bacteria</taxon>
        <taxon>Pseudomonadati</taxon>
        <taxon>Pseudomonadota</taxon>
        <taxon>Alphaproteobacteria</taxon>
        <taxon>Hyphomicrobiales</taxon>
        <taxon>Bartonellaceae</taxon>
        <taxon>Bartonella</taxon>
    </lineage>
</organism>
<keyword evidence="1" id="KW-0929">Antimicrobial</keyword>
<name>A0A840NQU4_9HYPH</name>
<keyword evidence="3" id="KW-0812">Transmembrane</keyword>
<evidence type="ECO:0000256" key="2">
    <source>
        <dbReference type="ARBA" id="ARBA00022638"/>
    </source>
</evidence>
<reference evidence="4 5" key="1">
    <citation type="submission" date="2020-08" db="EMBL/GenBank/DDBJ databases">
        <title>Genomic Encyclopedia of Type Strains, Phase IV (KMG-IV): sequencing the most valuable type-strain genomes for metagenomic binning, comparative biology and taxonomic classification.</title>
        <authorList>
            <person name="Goeker M."/>
        </authorList>
    </citation>
    <scope>NUCLEOTIDE SEQUENCE [LARGE SCALE GENOMIC DNA]</scope>
    <source>
        <strain evidence="4 5">DSM 28538</strain>
    </source>
</reference>
<dbReference type="GO" id="GO:0031640">
    <property type="term" value="P:killing of cells of another organism"/>
    <property type="evidence" value="ECO:0007669"/>
    <property type="project" value="UniProtKB-KW"/>
</dbReference>
<proteinExistence type="predicted"/>
<accession>A0A840NQU4</accession>
<dbReference type="EMBL" id="JACHIM010000002">
    <property type="protein sequence ID" value="MBB5073451.1"/>
    <property type="molecule type" value="Genomic_DNA"/>
</dbReference>
<protein>
    <submittedName>
        <fullName evidence="4">Lysozyme family protein</fullName>
    </submittedName>
</protein>
<evidence type="ECO:0000256" key="1">
    <source>
        <dbReference type="ARBA" id="ARBA00022529"/>
    </source>
</evidence>